<keyword evidence="5 8" id="KW-1133">Transmembrane helix</keyword>
<sequence length="484" mass="54226">MVGLALVLILSSLAVRTWCSNDCAPCACQPDVQGTVDVDCSGLGLTELPHNIPNNTAYLGFKYNNLTTLDLDVLCKLRLLEGVDLSKNKISSIHGSFSCFEYLSLDLSNNSLETLDRKTFGFSLRWLKQAFLFNNPWKCDCHLLWLKLDIHRYKNKIPSKDVRCQSPSGLEGKLLKDVKPEDFVCPFPFWAEVLIGVACVVLFVGVGVTLGCWWRRKQKKRKRKPTFCKDGCVPTATSLILEWKFAEGYNPATCLVHITGGVVETLTVPRDQCVDGTWTLQVSEGITCNTEYNVRVTGGTETDLGPSSDTICLVTVGPGRREDSTEYVKDFWIIGHQDDRSRIEKLCKALEKHHELTGGTDYRDSEGGDSVFDSLDNAISTSKIIIVVLSNNTKGGWVKYKIQTVRHCLMDTNEEEQQTSRRLIPVRLTRCGKPHCLQTLETLDNGDKYFWRKLLATFNKGSCNEDDRTTETAPLVQNNGPHVV</sequence>
<organism evidence="11 12">
    <name type="scientific">Branchiostoma belcheri</name>
    <name type="common">Amphioxus</name>
    <dbReference type="NCBI Taxonomy" id="7741"/>
    <lineage>
        <taxon>Eukaryota</taxon>
        <taxon>Metazoa</taxon>
        <taxon>Chordata</taxon>
        <taxon>Cephalochordata</taxon>
        <taxon>Leptocardii</taxon>
        <taxon>Amphioxiformes</taxon>
        <taxon>Branchiostomatidae</taxon>
        <taxon>Branchiostoma</taxon>
    </lineage>
</organism>
<accession>A0A6P4XMS5</accession>
<evidence type="ECO:0000256" key="8">
    <source>
        <dbReference type="SAM" id="Phobius"/>
    </source>
</evidence>
<dbReference type="InterPro" id="IPR035897">
    <property type="entry name" value="Toll_tir_struct_dom_sf"/>
</dbReference>
<dbReference type="SUPFAM" id="SSF52058">
    <property type="entry name" value="L domain-like"/>
    <property type="match status" value="1"/>
</dbReference>
<evidence type="ECO:0000259" key="10">
    <source>
        <dbReference type="PROSITE" id="PS50104"/>
    </source>
</evidence>
<dbReference type="InterPro" id="IPR032675">
    <property type="entry name" value="LRR_dom_sf"/>
</dbReference>
<keyword evidence="4 9" id="KW-0732">Signal</keyword>
<dbReference type="GO" id="GO:0005886">
    <property type="term" value="C:plasma membrane"/>
    <property type="evidence" value="ECO:0007669"/>
    <property type="project" value="TreeGrafter"/>
</dbReference>
<dbReference type="GeneID" id="109465233"/>
<dbReference type="PANTHER" id="PTHR24365:SF541">
    <property type="entry name" value="PROTEIN TOLL-RELATED"/>
    <property type="match status" value="1"/>
</dbReference>
<dbReference type="AlphaFoldDB" id="A0A6P4XMS5"/>
<evidence type="ECO:0000313" key="11">
    <source>
        <dbReference type="Proteomes" id="UP000515135"/>
    </source>
</evidence>
<evidence type="ECO:0000256" key="9">
    <source>
        <dbReference type="SAM" id="SignalP"/>
    </source>
</evidence>
<protein>
    <submittedName>
        <fullName evidence="12">Uncharacterized protein LOC109465233</fullName>
    </submittedName>
</protein>
<feature type="domain" description="TIR" evidence="10">
    <location>
        <begin position="327"/>
        <end position="458"/>
    </location>
</feature>
<gene>
    <name evidence="12" type="primary">LOC109465233</name>
</gene>
<dbReference type="SUPFAM" id="SSF52200">
    <property type="entry name" value="Toll/Interleukin receptor TIR domain"/>
    <property type="match status" value="1"/>
</dbReference>
<dbReference type="OrthoDB" id="72369at2759"/>
<dbReference type="GO" id="GO:0007165">
    <property type="term" value="P:signal transduction"/>
    <property type="evidence" value="ECO:0007669"/>
    <property type="project" value="InterPro"/>
</dbReference>
<dbReference type="PANTHER" id="PTHR24365">
    <property type="entry name" value="TOLL-LIKE RECEPTOR"/>
    <property type="match status" value="1"/>
</dbReference>
<dbReference type="SMART" id="SM00082">
    <property type="entry name" value="LRRCT"/>
    <property type="match status" value="1"/>
</dbReference>
<feature type="signal peptide" evidence="9">
    <location>
        <begin position="1"/>
        <end position="19"/>
    </location>
</feature>
<dbReference type="Proteomes" id="UP000515135">
    <property type="component" value="Unplaced"/>
</dbReference>
<name>A0A6P4XMS5_BRABE</name>
<dbReference type="KEGG" id="bbel:109465233"/>
<keyword evidence="3 8" id="KW-0812">Transmembrane</keyword>
<feature type="region of interest" description="Disordered" evidence="7">
    <location>
        <begin position="462"/>
        <end position="484"/>
    </location>
</feature>
<evidence type="ECO:0000313" key="12">
    <source>
        <dbReference type="RefSeq" id="XP_019617935.1"/>
    </source>
</evidence>
<dbReference type="PROSITE" id="PS50104">
    <property type="entry name" value="TIR"/>
    <property type="match status" value="1"/>
</dbReference>
<keyword evidence="6 8" id="KW-0472">Membrane</keyword>
<dbReference type="RefSeq" id="XP_019617935.1">
    <property type="nucleotide sequence ID" value="XM_019762376.1"/>
</dbReference>
<dbReference type="Gene3D" id="3.40.50.10140">
    <property type="entry name" value="Toll/interleukin-1 receptor homology (TIR) domain"/>
    <property type="match status" value="1"/>
</dbReference>
<keyword evidence="2" id="KW-0433">Leucine-rich repeat</keyword>
<evidence type="ECO:0000256" key="3">
    <source>
        <dbReference type="ARBA" id="ARBA00022692"/>
    </source>
</evidence>
<dbReference type="Pfam" id="PF13676">
    <property type="entry name" value="TIR_2"/>
    <property type="match status" value="1"/>
</dbReference>
<dbReference type="InterPro" id="IPR000483">
    <property type="entry name" value="Cys-rich_flank_reg_C"/>
</dbReference>
<feature type="chain" id="PRO_5028040637" evidence="9">
    <location>
        <begin position="20"/>
        <end position="484"/>
    </location>
</feature>
<reference evidence="12" key="1">
    <citation type="submission" date="2025-08" db="UniProtKB">
        <authorList>
            <consortium name="RefSeq"/>
        </authorList>
    </citation>
    <scope>IDENTIFICATION</scope>
    <source>
        <tissue evidence="12">Gonad</tissue>
    </source>
</reference>
<proteinExistence type="predicted"/>
<evidence type="ECO:0000256" key="7">
    <source>
        <dbReference type="SAM" id="MobiDB-lite"/>
    </source>
</evidence>
<evidence type="ECO:0000256" key="2">
    <source>
        <dbReference type="ARBA" id="ARBA00022614"/>
    </source>
</evidence>
<keyword evidence="11" id="KW-1185">Reference proteome</keyword>
<dbReference type="Pfam" id="PF01463">
    <property type="entry name" value="LRRCT"/>
    <property type="match status" value="1"/>
</dbReference>
<dbReference type="Gene3D" id="3.80.10.10">
    <property type="entry name" value="Ribonuclease Inhibitor"/>
    <property type="match status" value="1"/>
</dbReference>
<dbReference type="InterPro" id="IPR000157">
    <property type="entry name" value="TIR_dom"/>
</dbReference>
<comment type="subcellular location">
    <subcellularLocation>
        <location evidence="1">Membrane</location>
        <topology evidence="1">Single-pass membrane protein</topology>
    </subcellularLocation>
</comment>
<feature type="transmembrane region" description="Helical" evidence="8">
    <location>
        <begin position="189"/>
        <end position="214"/>
    </location>
</feature>
<evidence type="ECO:0000256" key="6">
    <source>
        <dbReference type="ARBA" id="ARBA00023136"/>
    </source>
</evidence>
<dbReference type="GO" id="GO:0038023">
    <property type="term" value="F:signaling receptor activity"/>
    <property type="evidence" value="ECO:0007669"/>
    <property type="project" value="TreeGrafter"/>
</dbReference>
<feature type="compositionally biased region" description="Polar residues" evidence="7">
    <location>
        <begin position="471"/>
        <end position="484"/>
    </location>
</feature>
<evidence type="ECO:0000256" key="5">
    <source>
        <dbReference type="ARBA" id="ARBA00022989"/>
    </source>
</evidence>
<evidence type="ECO:0000256" key="4">
    <source>
        <dbReference type="ARBA" id="ARBA00022729"/>
    </source>
</evidence>
<evidence type="ECO:0000256" key="1">
    <source>
        <dbReference type="ARBA" id="ARBA00004167"/>
    </source>
</evidence>